<reference evidence="1" key="1">
    <citation type="submission" date="2018-11" db="EMBL/GenBank/DDBJ databases">
        <authorList>
            <consortium name="Pathogen Informatics"/>
        </authorList>
    </citation>
    <scope>NUCLEOTIDE SEQUENCE</scope>
</reference>
<accession>A0A448XGY1</accession>
<keyword evidence="2" id="KW-1185">Reference proteome</keyword>
<evidence type="ECO:0000313" key="2">
    <source>
        <dbReference type="Proteomes" id="UP000784294"/>
    </source>
</evidence>
<proteinExistence type="predicted"/>
<comment type="caution">
    <text evidence="1">The sequence shown here is derived from an EMBL/GenBank/DDBJ whole genome shotgun (WGS) entry which is preliminary data.</text>
</comment>
<gene>
    <name evidence="1" type="ORF">PXEA_LOCUS29714</name>
</gene>
<organism evidence="1 2">
    <name type="scientific">Protopolystoma xenopodis</name>
    <dbReference type="NCBI Taxonomy" id="117903"/>
    <lineage>
        <taxon>Eukaryota</taxon>
        <taxon>Metazoa</taxon>
        <taxon>Spiralia</taxon>
        <taxon>Lophotrochozoa</taxon>
        <taxon>Platyhelminthes</taxon>
        <taxon>Monogenea</taxon>
        <taxon>Polyopisthocotylea</taxon>
        <taxon>Polystomatidea</taxon>
        <taxon>Polystomatidae</taxon>
        <taxon>Protopolystoma</taxon>
    </lineage>
</organism>
<protein>
    <submittedName>
        <fullName evidence="1">Uncharacterized protein</fullName>
    </submittedName>
</protein>
<evidence type="ECO:0000313" key="1">
    <source>
        <dbReference type="EMBL" id="VEL36274.1"/>
    </source>
</evidence>
<name>A0A448XGY1_9PLAT</name>
<dbReference type="AlphaFoldDB" id="A0A448XGY1"/>
<dbReference type="Proteomes" id="UP000784294">
    <property type="component" value="Unassembled WGS sequence"/>
</dbReference>
<dbReference type="EMBL" id="CAAALY010251824">
    <property type="protein sequence ID" value="VEL36274.1"/>
    <property type="molecule type" value="Genomic_DNA"/>
</dbReference>
<sequence length="221" mass="24137">MIQTFCVDSAVSADLLDCLIGGSLRALFNEPDGAQLCRVWGLSGHRNSVPLRTVCSCPDLGQSNCRYICPFALQPLFFLPPSPSAAAVRLFSSHQPAIGSIVYEVCLKASLASITLRGAERRQSLARTSEGGSRGVWPDDQRPICPCEDTDTHNLSSIEEVTSRDIVVTASGYRTVARFRLFRRLRHVDLIHAVSGIFDKGAMERKLVPDGTTGNRVCNRS</sequence>